<keyword evidence="2" id="KW-0547">Nucleotide-binding</keyword>
<dbReference type="InterPro" id="IPR003593">
    <property type="entry name" value="AAA+_ATPase"/>
</dbReference>
<dbReference type="EMBL" id="VDMB01000009">
    <property type="protein sequence ID" value="TYT74695.1"/>
    <property type="molecule type" value="Genomic_DNA"/>
</dbReference>
<evidence type="ECO:0000256" key="1">
    <source>
        <dbReference type="ARBA" id="ARBA00022448"/>
    </source>
</evidence>
<organism evidence="6 7">
    <name type="scientific">Desulfobotulus mexicanus</name>
    <dbReference type="NCBI Taxonomy" id="2586642"/>
    <lineage>
        <taxon>Bacteria</taxon>
        <taxon>Pseudomonadati</taxon>
        <taxon>Thermodesulfobacteriota</taxon>
        <taxon>Desulfobacteria</taxon>
        <taxon>Desulfobacterales</taxon>
        <taxon>Desulfobacteraceae</taxon>
        <taxon>Desulfobotulus</taxon>
    </lineage>
</organism>
<keyword evidence="1" id="KW-0813">Transport</keyword>
<dbReference type="AlphaFoldDB" id="A0A5Q4VAX4"/>
<dbReference type="PROSITE" id="PS50893">
    <property type="entry name" value="ABC_TRANSPORTER_2"/>
    <property type="match status" value="1"/>
</dbReference>
<dbReference type="InterPro" id="IPR017871">
    <property type="entry name" value="ABC_transporter-like_CS"/>
</dbReference>
<feature type="domain" description="ABC transporter" evidence="5">
    <location>
        <begin position="7"/>
        <end position="231"/>
    </location>
</feature>
<dbReference type="FunFam" id="3.40.50.300:FF:000032">
    <property type="entry name" value="Export ABC transporter ATP-binding protein"/>
    <property type="match status" value="1"/>
</dbReference>
<dbReference type="GO" id="GO:0098796">
    <property type="term" value="C:membrane protein complex"/>
    <property type="evidence" value="ECO:0007669"/>
    <property type="project" value="UniProtKB-ARBA"/>
</dbReference>
<dbReference type="SUPFAM" id="SSF52540">
    <property type="entry name" value="P-loop containing nucleoside triphosphate hydrolases"/>
    <property type="match status" value="1"/>
</dbReference>
<evidence type="ECO:0000259" key="5">
    <source>
        <dbReference type="PROSITE" id="PS50893"/>
    </source>
</evidence>
<name>A0A5Q4VAX4_9BACT</name>
<dbReference type="OrthoDB" id="9809450at2"/>
<evidence type="ECO:0000256" key="4">
    <source>
        <dbReference type="ARBA" id="ARBA00038388"/>
    </source>
</evidence>
<dbReference type="PANTHER" id="PTHR42798">
    <property type="entry name" value="LIPOPROTEIN-RELEASING SYSTEM ATP-BINDING PROTEIN LOLD"/>
    <property type="match status" value="1"/>
</dbReference>
<keyword evidence="3 6" id="KW-0067">ATP-binding</keyword>
<proteinExistence type="inferred from homology"/>
<dbReference type="GO" id="GO:0016887">
    <property type="term" value="F:ATP hydrolysis activity"/>
    <property type="evidence" value="ECO:0007669"/>
    <property type="project" value="InterPro"/>
</dbReference>
<evidence type="ECO:0000256" key="2">
    <source>
        <dbReference type="ARBA" id="ARBA00022741"/>
    </source>
</evidence>
<comment type="caution">
    <text evidence="6">The sequence shown here is derived from an EMBL/GenBank/DDBJ whole genome shotgun (WGS) entry which is preliminary data.</text>
</comment>
<comment type="similarity">
    <text evidence="4">Belongs to the ABC transporter superfamily. Macrolide exporter (TC 3.A.1.122) family.</text>
</comment>
<dbReference type="InterPro" id="IPR017911">
    <property type="entry name" value="MacB-like_ATP-bd"/>
</dbReference>
<dbReference type="InterPro" id="IPR003439">
    <property type="entry name" value="ABC_transporter-like_ATP-bd"/>
</dbReference>
<evidence type="ECO:0000313" key="7">
    <source>
        <dbReference type="Proteomes" id="UP000321899"/>
    </source>
</evidence>
<keyword evidence="7" id="KW-1185">Reference proteome</keyword>
<gene>
    <name evidence="6" type="ORF">FIM25_08905</name>
</gene>
<dbReference type="PANTHER" id="PTHR42798:SF2">
    <property type="entry name" value="ABC TRANSPORTER ATP-BINDING PROTEIN MG467-RELATED"/>
    <property type="match status" value="1"/>
</dbReference>
<dbReference type="GO" id="GO:0005524">
    <property type="term" value="F:ATP binding"/>
    <property type="evidence" value="ECO:0007669"/>
    <property type="project" value="UniProtKB-KW"/>
</dbReference>
<dbReference type="SMART" id="SM00382">
    <property type="entry name" value="AAA"/>
    <property type="match status" value="1"/>
</dbReference>
<dbReference type="CDD" id="cd03255">
    <property type="entry name" value="ABC_MJ0796_LolCDE_FtsE"/>
    <property type="match status" value="1"/>
</dbReference>
<dbReference type="InterPro" id="IPR027417">
    <property type="entry name" value="P-loop_NTPase"/>
</dbReference>
<dbReference type="Proteomes" id="UP000321899">
    <property type="component" value="Unassembled WGS sequence"/>
</dbReference>
<protein>
    <submittedName>
        <fullName evidence="6">ABC transporter ATP-binding protein</fullName>
    </submittedName>
</protein>
<evidence type="ECO:0000313" key="6">
    <source>
        <dbReference type="EMBL" id="TYT74695.1"/>
    </source>
</evidence>
<accession>A0A5Q4VAX4</accession>
<dbReference type="Pfam" id="PF00005">
    <property type="entry name" value="ABC_tran"/>
    <property type="match status" value="1"/>
</dbReference>
<reference evidence="6 7" key="1">
    <citation type="submission" date="2019-06" db="EMBL/GenBank/DDBJ databases">
        <title>Desulfobotulus mexicanus sp. nov., a novel sulfate-reducing bacterium isolated from the sediment of an alkaline crater lake in Mexico.</title>
        <authorList>
            <person name="Hirschler-Rea A."/>
        </authorList>
    </citation>
    <scope>NUCLEOTIDE SEQUENCE [LARGE SCALE GENOMIC DNA]</scope>
    <source>
        <strain evidence="6 7">PAR22N</strain>
    </source>
</reference>
<dbReference type="PROSITE" id="PS00211">
    <property type="entry name" value="ABC_TRANSPORTER_1"/>
    <property type="match status" value="1"/>
</dbReference>
<dbReference type="Gene3D" id="3.40.50.300">
    <property type="entry name" value="P-loop containing nucleotide triphosphate hydrolases"/>
    <property type="match status" value="1"/>
</dbReference>
<sequence>MDAMSLLKLEKIKKSFTLGPVQVHVLKGVSFDVHAGEMIAIMGTSGSGKSTLMNIIGFLDQPDSGRYLLDGRETAKLSDSELSGIRNQKIGFVFQQFNLLGKLTALENVCLPLIYRGIPEKEQKPMAMEILEKVGMGDRAGHKPMELSGGQQQRVAIARALVGKPSILLADEPTGALDTRVGQEIMDLFLELNSTQKITTLIITHDPRIAAQCPGTIRMQDGYVAGTEESQ</sequence>
<dbReference type="GO" id="GO:0022857">
    <property type="term" value="F:transmembrane transporter activity"/>
    <property type="evidence" value="ECO:0007669"/>
    <property type="project" value="UniProtKB-ARBA"/>
</dbReference>
<evidence type="ECO:0000256" key="3">
    <source>
        <dbReference type="ARBA" id="ARBA00022840"/>
    </source>
</evidence>